<dbReference type="GO" id="GO:0016064">
    <property type="term" value="P:immunoglobulin mediated immune response"/>
    <property type="evidence" value="ECO:0007669"/>
    <property type="project" value="TreeGrafter"/>
</dbReference>
<dbReference type="InterPro" id="IPR013783">
    <property type="entry name" value="Ig-like_fold"/>
</dbReference>
<dbReference type="InterPro" id="IPR036116">
    <property type="entry name" value="FN3_sf"/>
</dbReference>
<protein>
    <recommendedName>
        <fullName evidence="10">Fibronectin type-III domain-containing protein</fullName>
    </recommendedName>
</protein>
<evidence type="ECO:0000313" key="11">
    <source>
        <dbReference type="EMBL" id="KAK7939433.1"/>
    </source>
</evidence>
<dbReference type="PANTHER" id="PTHR23037:SF22">
    <property type="entry name" value="CYTOKINE RECEPTOR COMMON SUBUNIT BETA"/>
    <property type="match status" value="1"/>
</dbReference>
<evidence type="ECO:0000256" key="5">
    <source>
        <dbReference type="ARBA" id="ARBA00023136"/>
    </source>
</evidence>
<comment type="subcellular location">
    <subcellularLocation>
        <location evidence="1">Membrane</location>
        <topology evidence="1">Single-pass type I membrane protein</topology>
    </subcellularLocation>
</comment>
<evidence type="ECO:0000256" key="3">
    <source>
        <dbReference type="ARBA" id="ARBA00022729"/>
    </source>
</evidence>
<evidence type="ECO:0000256" key="4">
    <source>
        <dbReference type="ARBA" id="ARBA00022989"/>
    </source>
</evidence>
<keyword evidence="6" id="KW-1015">Disulfide bond</keyword>
<sequence length="401" mass="44231">MHPPSTPNVSSTVNTTQISWSLGSPWQKKLKKFDFDVQIKQTHQSWDEVKSQRTKDQKMIIWQKLKGHLQVRVRVKCVDYKGGHWSDWSPIRSWAAEETMEKTQDQAPAQQSVLVFLPLALGLGLSFVSVLTFYRFCVRKRLLKEKTVPNPSKYFCTLHSVHGGNFKNWLNPVSMSFVSRPCEDICTVEVCDSWDAAPSSSPCSSSALIHSPSAGNPLSSCSSSCFSNMDYFMSSSNSSSTQTGTGPYFNSVQFGYQGNAQTGSSPRKLHLSLCPSFISSSVYKSLQREPQSPDSGFGVGRYEEQDVEVVHNNQSSPLLLHLPLPASSLSPASPSDESLVFDNQALEEEAPVVASPAVSGHLSGWPETEPMCRASSLPVDTCKSGYLTLKELHTTFSNKSI</sequence>
<dbReference type="InterPro" id="IPR003961">
    <property type="entry name" value="FN3_dom"/>
</dbReference>
<keyword evidence="4 9" id="KW-1133">Transmembrane helix</keyword>
<dbReference type="Gene3D" id="2.60.40.10">
    <property type="entry name" value="Immunoglobulins"/>
    <property type="match status" value="1"/>
</dbReference>
<proteinExistence type="predicted"/>
<evidence type="ECO:0000256" key="6">
    <source>
        <dbReference type="ARBA" id="ARBA00023157"/>
    </source>
</evidence>
<feature type="transmembrane region" description="Helical" evidence="9">
    <location>
        <begin position="113"/>
        <end position="134"/>
    </location>
</feature>
<dbReference type="GO" id="GO:0004896">
    <property type="term" value="F:cytokine receptor activity"/>
    <property type="evidence" value="ECO:0007669"/>
    <property type="project" value="TreeGrafter"/>
</dbReference>
<evidence type="ECO:0000259" key="10">
    <source>
        <dbReference type="PROSITE" id="PS50853"/>
    </source>
</evidence>
<keyword evidence="3" id="KW-0732">Signal</keyword>
<evidence type="ECO:0000256" key="7">
    <source>
        <dbReference type="ARBA" id="ARBA00023170"/>
    </source>
</evidence>
<evidence type="ECO:0000256" key="1">
    <source>
        <dbReference type="ARBA" id="ARBA00004479"/>
    </source>
</evidence>
<evidence type="ECO:0000256" key="8">
    <source>
        <dbReference type="ARBA" id="ARBA00023180"/>
    </source>
</evidence>
<feature type="domain" description="Fibronectin type-III" evidence="10">
    <location>
        <begin position="3"/>
        <end position="96"/>
    </location>
</feature>
<dbReference type="PANTHER" id="PTHR23037">
    <property type="entry name" value="CYTOKINE RECEPTOR"/>
    <property type="match status" value="1"/>
</dbReference>
<keyword evidence="12" id="KW-1185">Reference proteome</keyword>
<dbReference type="PROSITE" id="PS50853">
    <property type="entry name" value="FN3"/>
    <property type="match status" value="1"/>
</dbReference>
<dbReference type="Proteomes" id="UP001460270">
    <property type="component" value="Unassembled WGS sequence"/>
</dbReference>
<evidence type="ECO:0000313" key="12">
    <source>
        <dbReference type="Proteomes" id="UP001460270"/>
    </source>
</evidence>
<keyword evidence="2 9" id="KW-0812">Transmembrane</keyword>
<gene>
    <name evidence="11" type="ORF">WMY93_002759</name>
</gene>
<keyword evidence="5 9" id="KW-0472">Membrane</keyword>
<keyword evidence="8" id="KW-0325">Glycoprotein</keyword>
<keyword evidence="7" id="KW-0675">Receptor</keyword>
<comment type="caution">
    <text evidence="11">The sequence shown here is derived from an EMBL/GenBank/DDBJ whole genome shotgun (WGS) entry which is preliminary data.</text>
</comment>
<dbReference type="EMBL" id="JBBPFD010000002">
    <property type="protein sequence ID" value="KAK7939433.1"/>
    <property type="molecule type" value="Genomic_DNA"/>
</dbReference>
<dbReference type="AlphaFoldDB" id="A0AAW0PWA8"/>
<accession>A0AAW0PWA8</accession>
<evidence type="ECO:0000256" key="2">
    <source>
        <dbReference type="ARBA" id="ARBA00022692"/>
    </source>
</evidence>
<evidence type="ECO:0000256" key="9">
    <source>
        <dbReference type="SAM" id="Phobius"/>
    </source>
</evidence>
<reference evidence="12" key="1">
    <citation type="submission" date="2024-04" db="EMBL/GenBank/DDBJ databases">
        <title>Salinicola lusitanus LLJ914,a marine bacterium isolated from the Okinawa Trough.</title>
        <authorList>
            <person name="Li J."/>
        </authorList>
    </citation>
    <scope>NUCLEOTIDE SEQUENCE [LARGE SCALE GENOMIC DNA]</scope>
</reference>
<name>A0AAW0PWA8_9GOBI</name>
<dbReference type="GO" id="GO:0009897">
    <property type="term" value="C:external side of plasma membrane"/>
    <property type="evidence" value="ECO:0007669"/>
    <property type="project" value="TreeGrafter"/>
</dbReference>
<organism evidence="11 12">
    <name type="scientific">Mugilogobius chulae</name>
    <name type="common">yellowstripe goby</name>
    <dbReference type="NCBI Taxonomy" id="88201"/>
    <lineage>
        <taxon>Eukaryota</taxon>
        <taxon>Metazoa</taxon>
        <taxon>Chordata</taxon>
        <taxon>Craniata</taxon>
        <taxon>Vertebrata</taxon>
        <taxon>Euteleostomi</taxon>
        <taxon>Actinopterygii</taxon>
        <taxon>Neopterygii</taxon>
        <taxon>Teleostei</taxon>
        <taxon>Neoteleostei</taxon>
        <taxon>Acanthomorphata</taxon>
        <taxon>Gobiaria</taxon>
        <taxon>Gobiiformes</taxon>
        <taxon>Gobioidei</taxon>
        <taxon>Gobiidae</taxon>
        <taxon>Gobionellinae</taxon>
        <taxon>Mugilogobius</taxon>
    </lineage>
</organism>
<dbReference type="SUPFAM" id="SSF49265">
    <property type="entry name" value="Fibronectin type III"/>
    <property type="match status" value="1"/>
</dbReference>